<comment type="caution">
    <text evidence="1">The sequence shown here is derived from an EMBL/GenBank/DDBJ whole genome shotgun (WGS) entry which is preliminary data.</text>
</comment>
<reference evidence="1 2" key="1">
    <citation type="journal article" date="2022" name="DNA Res.">
        <title>Chromosomal-level genome assembly of the orchid tree Bauhinia variegata (Leguminosae; Cercidoideae) supports the allotetraploid origin hypothesis of Bauhinia.</title>
        <authorList>
            <person name="Zhong Y."/>
            <person name="Chen Y."/>
            <person name="Zheng D."/>
            <person name="Pang J."/>
            <person name="Liu Y."/>
            <person name="Luo S."/>
            <person name="Meng S."/>
            <person name="Qian L."/>
            <person name="Wei D."/>
            <person name="Dai S."/>
            <person name="Zhou R."/>
        </authorList>
    </citation>
    <scope>NUCLEOTIDE SEQUENCE [LARGE SCALE GENOMIC DNA]</scope>
    <source>
        <strain evidence="1">BV-YZ2020</strain>
    </source>
</reference>
<accession>A0ACB9Q7D6</accession>
<organism evidence="1 2">
    <name type="scientific">Bauhinia variegata</name>
    <name type="common">Purple orchid tree</name>
    <name type="synonym">Phanera variegata</name>
    <dbReference type="NCBI Taxonomy" id="167791"/>
    <lineage>
        <taxon>Eukaryota</taxon>
        <taxon>Viridiplantae</taxon>
        <taxon>Streptophyta</taxon>
        <taxon>Embryophyta</taxon>
        <taxon>Tracheophyta</taxon>
        <taxon>Spermatophyta</taxon>
        <taxon>Magnoliopsida</taxon>
        <taxon>eudicotyledons</taxon>
        <taxon>Gunneridae</taxon>
        <taxon>Pentapetalae</taxon>
        <taxon>rosids</taxon>
        <taxon>fabids</taxon>
        <taxon>Fabales</taxon>
        <taxon>Fabaceae</taxon>
        <taxon>Cercidoideae</taxon>
        <taxon>Cercideae</taxon>
        <taxon>Bauhiniinae</taxon>
        <taxon>Bauhinia</taxon>
    </lineage>
</organism>
<protein>
    <submittedName>
        <fullName evidence="1">Uncharacterized protein</fullName>
    </submittedName>
</protein>
<proteinExistence type="predicted"/>
<keyword evidence="2" id="KW-1185">Reference proteome</keyword>
<dbReference type="Proteomes" id="UP000828941">
    <property type="component" value="Chromosome 1"/>
</dbReference>
<sequence>MNYSSGYEYLQQEQQQNAYDPSQIQAYDQSSQPYYGYNQQYGYYPSQYSNSYTQQTYQQFQQEPTSIHPPGVPILPEPVHSQTQLQNQQNVHFLSGVVENQQQLNSVSGTADAGSVNSAAQLSHLGGNMDVAQGGMNLLTGQSQYRGGKRFKGGGRGKFHHHGRGRGRGGGRYFPPNTSGPAISNVVSEQAAAAITSVPQSSSSVPGQLLLSAPAQVLAAPLRLPPHKAWCEICKVECNTAEILEQHKNGKRHKKNLLVHEELQRLKAINRQQSGQMPTSQLNSAVQPGNVQESEKNGHTSENMNSGAPNNNHKNETELQTNTGETSEVATEEAEEKPGENFAVGRRGFKRKMRGGGRGGKYMRGNDGPRRPVEPPIAKQPIPFICELCNVKCESQVVFDSHLTGKKHLSSLKRVHGPQALYGGGGPQAPHPPPFDINALSNSINQQVQQGASDPQVLLAQLLMNYVLSQTQLPATAPPLGHVPAQVPASTPAVSQHVSENQVSEGTRPGKSDNPTGEKQIEMLSVPAQLDVPEGSSTKTQIADGSSESQVKMVNLITHDNSVMALPENPDAANDHIPSQ</sequence>
<evidence type="ECO:0000313" key="2">
    <source>
        <dbReference type="Proteomes" id="UP000828941"/>
    </source>
</evidence>
<dbReference type="EMBL" id="CM039426">
    <property type="protein sequence ID" value="KAI4356726.1"/>
    <property type="molecule type" value="Genomic_DNA"/>
</dbReference>
<gene>
    <name evidence="1" type="ORF">L6164_000723</name>
</gene>
<evidence type="ECO:0000313" key="1">
    <source>
        <dbReference type="EMBL" id="KAI4356726.1"/>
    </source>
</evidence>
<name>A0ACB9Q7D6_BAUVA</name>